<proteinExistence type="predicted"/>
<reference evidence="2 3" key="1">
    <citation type="submission" date="2021-05" db="EMBL/GenBank/DDBJ databases">
        <title>The draft genome of Geobacter chapellei DSM 13688.</title>
        <authorList>
            <person name="Xu Z."/>
            <person name="Masuda Y."/>
            <person name="Itoh H."/>
            <person name="Senoo K."/>
        </authorList>
    </citation>
    <scope>NUCLEOTIDE SEQUENCE [LARGE SCALE GENOMIC DNA]</scope>
    <source>
        <strain evidence="2 3">DSM 13688</strain>
    </source>
</reference>
<keyword evidence="2" id="KW-0328">Glycosyltransferase</keyword>
<feature type="domain" description="Glycosyltransferase 2-like" evidence="1">
    <location>
        <begin position="6"/>
        <end position="170"/>
    </location>
</feature>
<comment type="caution">
    <text evidence="2">The sequence shown here is derived from an EMBL/GenBank/DDBJ whole genome shotgun (WGS) entry which is preliminary data.</text>
</comment>
<evidence type="ECO:0000313" key="2">
    <source>
        <dbReference type="EMBL" id="MBT1070608.1"/>
    </source>
</evidence>
<organism evidence="2 3">
    <name type="scientific">Pelotalea chapellei</name>
    <dbReference type="NCBI Taxonomy" id="44671"/>
    <lineage>
        <taxon>Bacteria</taxon>
        <taxon>Pseudomonadati</taxon>
        <taxon>Thermodesulfobacteriota</taxon>
        <taxon>Desulfuromonadia</taxon>
        <taxon>Geobacterales</taxon>
        <taxon>Geobacteraceae</taxon>
        <taxon>Pelotalea</taxon>
    </lineage>
</organism>
<evidence type="ECO:0000259" key="1">
    <source>
        <dbReference type="Pfam" id="PF00535"/>
    </source>
</evidence>
<dbReference type="EMBL" id="JAHDYS010000002">
    <property type="protein sequence ID" value="MBT1070608.1"/>
    <property type="molecule type" value="Genomic_DNA"/>
</dbReference>
<sequence>MTTRVSILVAAYNAEFYVAETIQSVLDQTFADWELVICDDGSTDATATIVQSFIDRDPRIKLVHQANSGGAAARNTAFSISRGEYIVLLDADDRILPEKLAIQVALLDMNSDVGVVYGDTWFCDQNGKRTHLESEQYPLQHKQGDVFYPLCCGNMMAVHSAMVRRAAINKVGGVHHPTKIQIADWDLWVRLAEKYPFIYHADPVADYRLHPMMSARQDNARKQVLQREFNVSRMEKLPRFAELTPKEKAQVYFATGRFCAGWKEPSHALKHYIRSWLHNPLYFKNYLAVFALLVGK</sequence>
<dbReference type="Pfam" id="PF00535">
    <property type="entry name" value="Glycos_transf_2"/>
    <property type="match status" value="1"/>
</dbReference>
<evidence type="ECO:0000313" key="3">
    <source>
        <dbReference type="Proteomes" id="UP000784128"/>
    </source>
</evidence>
<keyword evidence="2" id="KW-0808">Transferase</keyword>
<dbReference type="InterPro" id="IPR001173">
    <property type="entry name" value="Glyco_trans_2-like"/>
</dbReference>
<accession>A0ABS5U4L2</accession>
<dbReference type="RefSeq" id="WP_214296326.1">
    <property type="nucleotide sequence ID" value="NZ_JAHDYS010000002.1"/>
</dbReference>
<gene>
    <name evidence="2" type="ORF">KJB30_02305</name>
</gene>
<dbReference type="Proteomes" id="UP000784128">
    <property type="component" value="Unassembled WGS sequence"/>
</dbReference>
<dbReference type="InterPro" id="IPR029044">
    <property type="entry name" value="Nucleotide-diphossugar_trans"/>
</dbReference>
<dbReference type="GO" id="GO:0016757">
    <property type="term" value="F:glycosyltransferase activity"/>
    <property type="evidence" value="ECO:0007669"/>
    <property type="project" value="UniProtKB-KW"/>
</dbReference>
<protein>
    <submittedName>
        <fullName evidence="2">Glycosyltransferase</fullName>
        <ecNumber evidence="2">2.4.-.-</ecNumber>
    </submittedName>
</protein>
<dbReference type="SUPFAM" id="SSF53448">
    <property type="entry name" value="Nucleotide-diphospho-sugar transferases"/>
    <property type="match status" value="1"/>
</dbReference>
<keyword evidence="3" id="KW-1185">Reference proteome</keyword>
<name>A0ABS5U4L2_9BACT</name>
<dbReference type="PANTHER" id="PTHR22916">
    <property type="entry name" value="GLYCOSYLTRANSFERASE"/>
    <property type="match status" value="1"/>
</dbReference>
<dbReference type="EC" id="2.4.-.-" evidence="2"/>
<dbReference type="Gene3D" id="3.90.550.10">
    <property type="entry name" value="Spore Coat Polysaccharide Biosynthesis Protein SpsA, Chain A"/>
    <property type="match status" value="1"/>
</dbReference>
<dbReference type="PANTHER" id="PTHR22916:SF3">
    <property type="entry name" value="UDP-GLCNAC:BETAGAL BETA-1,3-N-ACETYLGLUCOSAMINYLTRANSFERASE-LIKE PROTEIN 1"/>
    <property type="match status" value="1"/>
</dbReference>